<protein>
    <submittedName>
        <fullName evidence="1">Uncharacterized protein</fullName>
    </submittedName>
</protein>
<dbReference type="EMBL" id="BK015168">
    <property type="protein sequence ID" value="DAD93853.1"/>
    <property type="molecule type" value="Genomic_DNA"/>
</dbReference>
<accession>A0A8S5NG96</accession>
<reference evidence="1" key="1">
    <citation type="journal article" date="2021" name="Proc. Natl. Acad. Sci. U.S.A.">
        <title>A Catalog of Tens of Thousands of Viruses from Human Metagenomes Reveals Hidden Associations with Chronic Diseases.</title>
        <authorList>
            <person name="Tisza M.J."/>
            <person name="Buck C.B."/>
        </authorList>
    </citation>
    <scope>NUCLEOTIDE SEQUENCE</scope>
    <source>
        <strain evidence="1">CtPjN3</strain>
    </source>
</reference>
<name>A0A8S5NG96_9VIRU</name>
<proteinExistence type="predicted"/>
<sequence length="35" mass="4100">MIYRLVYNSKHQEIAHVAQVAPRTIRGKDVKYVKS</sequence>
<organism evidence="1">
    <name type="scientific">Inoviridae sp. ctPjN3</name>
    <dbReference type="NCBI Taxonomy" id="2826761"/>
    <lineage>
        <taxon>Viruses</taxon>
        <taxon>Monodnaviria</taxon>
        <taxon>Loebvirae</taxon>
        <taxon>Hofneiviricota</taxon>
        <taxon>Faserviricetes</taxon>
        <taxon>Tubulavirales</taxon>
        <taxon>Inoviridae</taxon>
    </lineage>
</organism>
<evidence type="ECO:0000313" key="1">
    <source>
        <dbReference type="EMBL" id="DAD93853.1"/>
    </source>
</evidence>